<dbReference type="PANTHER" id="PTHR48022:SF2">
    <property type="entry name" value="PLASTIDIC GLUCOSE TRANSPORTER 4"/>
    <property type="match status" value="1"/>
</dbReference>
<evidence type="ECO:0000313" key="10">
    <source>
        <dbReference type="EMBL" id="EHC83645.1"/>
    </source>
</evidence>
<dbReference type="Proteomes" id="UP000003221">
    <property type="component" value="Unassembled WGS sequence"/>
</dbReference>
<feature type="transmembrane region" description="Helical" evidence="8">
    <location>
        <begin position="249"/>
        <end position="271"/>
    </location>
</feature>
<accession>G5PXT3</accession>
<evidence type="ECO:0000256" key="1">
    <source>
        <dbReference type="ARBA" id="ARBA00004429"/>
    </source>
</evidence>
<dbReference type="EMBL" id="AFCS01000063">
    <property type="protein sequence ID" value="EHC83645.1"/>
    <property type="molecule type" value="Genomic_DNA"/>
</dbReference>
<keyword evidence="3" id="KW-1003">Cell membrane</keyword>
<evidence type="ECO:0000259" key="9">
    <source>
        <dbReference type="PROSITE" id="PS50850"/>
    </source>
</evidence>
<dbReference type="SUPFAM" id="SSF103473">
    <property type="entry name" value="MFS general substrate transporter"/>
    <property type="match status" value="1"/>
</dbReference>
<dbReference type="InterPro" id="IPR005828">
    <property type="entry name" value="MFS_sugar_transport-like"/>
</dbReference>
<comment type="subcellular location">
    <subcellularLocation>
        <location evidence="1">Cell inner membrane</location>
        <topology evidence="1">Multi-pass membrane protein</topology>
    </subcellularLocation>
</comment>
<evidence type="ECO:0000256" key="8">
    <source>
        <dbReference type="SAM" id="Phobius"/>
    </source>
</evidence>
<dbReference type="SUPFAM" id="SSF54862">
    <property type="entry name" value="4Fe-4S ferredoxins"/>
    <property type="match status" value="1"/>
</dbReference>
<feature type="transmembrane region" description="Helical" evidence="8">
    <location>
        <begin position="507"/>
        <end position="526"/>
    </location>
</feature>
<dbReference type="GO" id="GO:0005351">
    <property type="term" value="F:carbohydrate:proton symporter activity"/>
    <property type="evidence" value="ECO:0007669"/>
    <property type="project" value="TreeGrafter"/>
</dbReference>
<evidence type="ECO:0000256" key="3">
    <source>
        <dbReference type="ARBA" id="ARBA00022475"/>
    </source>
</evidence>
<dbReference type="AlphaFoldDB" id="G5PXT3"/>
<sequence length="551" mass="60745">MTSPVNVDVKLGVNKFNVDEDSPHIILKTDPDKQALEVLIKACPAGLYKKQDDGSVRFDYAGCLECGTCRILGLDTALDPAYRCALPVPYPAYRCALPVLKQDITMQQPRNFDDLKFSSIHRRIMLWGSGGPFLDGYVLVIIGVALEQLTPLLHLDAEWIGALGAATLAGLFIGTSLFGYICDKVGRRKMFLLDIIAIGVISVATMFVSTPLELLVMRVLIGIVIGADYPIATSMITEFSNTRQRAFSIGFIAAMWYVGATCANLVGYWLYDMEGGWRWMLGSAFIPCLIILIGRFDLPESPRWLLRKGRVKECEQMMIKLFGEPVCFDDEPPQETRFLQLFNRRHFPFVLFVAAIWTCQVIPMFAIYTFGPQIVGLLGWEQGRNAALGNVVISLFFMLGCIPAMFWLNSIGRRPLLIGSFAMMTIALALLGLVSNLGIILVVVAFAVYAFFSGGPGILQWLYPNELFPTDIRASAVGVIMSLSRIGTIVSTWALPIFITRYGINNVMLIGALISLVGLGVSVMFAPETRGLTLTQTGNMTLRGTPSDNPR</sequence>
<organism evidence="10 11">
    <name type="scientific">Salmonella enterica subsp. enterica serovar Montevideo str. S5-403</name>
    <dbReference type="NCBI Taxonomy" id="913242"/>
    <lineage>
        <taxon>Bacteria</taxon>
        <taxon>Pseudomonadati</taxon>
        <taxon>Pseudomonadota</taxon>
        <taxon>Gammaproteobacteria</taxon>
        <taxon>Enterobacterales</taxon>
        <taxon>Enterobacteriaceae</taxon>
        <taxon>Salmonella</taxon>
    </lineage>
</organism>
<dbReference type="Gene3D" id="1.20.1250.20">
    <property type="entry name" value="MFS general substrate transporter like domains"/>
    <property type="match status" value="1"/>
</dbReference>
<dbReference type="GO" id="GO:0005886">
    <property type="term" value="C:plasma membrane"/>
    <property type="evidence" value="ECO:0007669"/>
    <property type="project" value="UniProtKB-SubCell"/>
</dbReference>
<feature type="transmembrane region" description="Helical" evidence="8">
    <location>
        <begin position="215"/>
        <end position="237"/>
    </location>
</feature>
<dbReference type="InterPro" id="IPR020846">
    <property type="entry name" value="MFS_dom"/>
</dbReference>
<evidence type="ECO:0000256" key="4">
    <source>
        <dbReference type="ARBA" id="ARBA00022519"/>
    </source>
</evidence>
<keyword evidence="7 8" id="KW-0472">Membrane</keyword>
<dbReference type="CDD" id="cd17316">
    <property type="entry name" value="MFS_SV2_like"/>
    <property type="match status" value="1"/>
</dbReference>
<reference evidence="10 11" key="1">
    <citation type="journal article" date="2011" name="BMC Genomics">
        <title>Genome sequencing reveals diversification of virulence factor content and possible host adaptation in distinct subpopulations of Salmonella enterica.</title>
        <authorList>
            <person name="den Bakker H.C."/>
            <person name="Moreno Switt A.I."/>
            <person name="Govoni G."/>
            <person name="Cummings C.A."/>
            <person name="Ranieri M.L."/>
            <person name="Degoricija L."/>
            <person name="Hoelzer K."/>
            <person name="Rodriguez-Rivera L.D."/>
            <person name="Brown S."/>
            <person name="Bolchacova E."/>
            <person name="Furtado M.R."/>
            <person name="Wiedmann M."/>
        </authorList>
    </citation>
    <scope>NUCLEOTIDE SEQUENCE [LARGE SCALE GENOMIC DNA]</scope>
    <source>
        <strain evidence="10 11">S5-403</strain>
    </source>
</reference>
<protein>
    <submittedName>
        <fullName evidence="10">Putative metabolite transport protein YaaU</fullName>
    </submittedName>
</protein>
<evidence type="ECO:0000256" key="5">
    <source>
        <dbReference type="ARBA" id="ARBA00022692"/>
    </source>
</evidence>
<name>G5PXT3_SALMO</name>
<feature type="transmembrane region" description="Helical" evidence="8">
    <location>
        <begin position="158"/>
        <end position="179"/>
    </location>
</feature>
<dbReference type="PATRIC" id="fig|913242.3.peg.239"/>
<evidence type="ECO:0000313" key="11">
    <source>
        <dbReference type="Proteomes" id="UP000003221"/>
    </source>
</evidence>
<feature type="transmembrane region" description="Helical" evidence="8">
    <location>
        <begin position="421"/>
        <end position="452"/>
    </location>
</feature>
<comment type="similarity">
    <text evidence="2">Belongs to the major facilitator superfamily. Sugar transporter (TC 2.A.1.1) family.</text>
</comment>
<feature type="transmembrane region" description="Helical" evidence="8">
    <location>
        <begin position="347"/>
        <end position="368"/>
    </location>
</feature>
<feature type="transmembrane region" description="Helical" evidence="8">
    <location>
        <begin position="472"/>
        <end position="495"/>
    </location>
</feature>
<evidence type="ECO:0000256" key="2">
    <source>
        <dbReference type="ARBA" id="ARBA00010992"/>
    </source>
</evidence>
<proteinExistence type="inferred from homology"/>
<feature type="transmembrane region" description="Helical" evidence="8">
    <location>
        <begin position="124"/>
        <end position="146"/>
    </location>
</feature>
<keyword evidence="6 8" id="KW-1133">Transmembrane helix</keyword>
<dbReference type="PROSITE" id="PS50850">
    <property type="entry name" value="MFS"/>
    <property type="match status" value="1"/>
</dbReference>
<dbReference type="InterPro" id="IPR036259">
    <property type="entry name" value="MFS_trans_sf"/>
</dbReference>
<keyword evidence="4" id="KW-0997">Cell inner membrane</keyword>
<evidence type="ECO:0000256" key="7">
    <source>
        <dbReference type="ARBA" id="ARBA00023136"/>
    </source>
</evidence>
<dbReference type="Pfam" id="PF00083">
    <property type="entry name" value="Sugar_tr"/>
    <property type="match status" value="1"/>
</dbReference>
<feature type="transmembrane region" description="Helical" evidence="8">
    <location>
        <begin position="191"/>
        <end position="209"/>
    </location>
</feature>
<keyword evidence="5 8" id="KW-0812">Transmembrane</keyword>
<dbReference type="InterPro" id="IPR050360">
    <property type="entry name" value="MFS_Sugar_Transporters"/>
</dbReference>
<gene>
    <name evidence="10" type="ORF">LTSEMON_0161</name>
</gene>
<feature type="transmembrane region" description="Helical" evidence="8">
    <location>
        <begin position="277"/>
        <end position="298"/>
    </location>
</feature>
<feature type="domain" description="Major facilitator superfamily (MFS) profile" evidence="9">
    <location>
        <begin position="124"/>
        <end position="530"/>
    </location>
</feature>
<dbReference type="PANTHER" id="PTHR48022">
    <property type="entry name" value="PLASTIDIC GLUCOSE TRANSPORTER 4"/>
    <property type="match status" value="1"/>
</dbReference>
<feature type="transmembrane region" description="Helical" evidence="8">
    <location>
        <begin position="388"/>
        <end position="409"/>
    </location>
</feature>
<comment type="caution">
    <text evidence="10">The sequence shown here is derived from an EMBL/GenBank/DDBJ whole genome shotgun (WGS) entry which is preliminary data.</text>
</comment>
<evidence type="ECO:0000256" key="6">
    <source>
        <dbReference type="ARBA" id="ARBA00022989"/>
    </source>
</evidence>
<dbReference type="FunFam" id="1.20.1250.20:FF:000096">
    <property type="entry name" value="Major facilitator family transporter"/>
    <property type="match status" value="1"/>
</dbReference>